<gene>
    <name evidence="2" type="ORF">H9697_13090</name>
</gene>
<feature type="domain" description="DUF4340" evidence="1">
    <location>
        <begin position="212"/>
        <end position="294"/>
    </location>
</feature>
<comment type="caution">
    <text evidence="2">The sequence shown here is derived from an EMBL/GenBank/DDBJ whole genome shotgun (WGS) entry which is preliminary data.</text>
</comment>
<dbReference type="Proteomes" id="UP000823902">
    <property type="component" value="Unassembled WGS sequence"/>
</dbReference>
<proteinExistence type="predicted"/>
<dbReference type="Pfam" id="PF14238">
    <property type="entry name" value="DUF4340"/>
    <property type="match status" value="2"/>
</dbReference>
<organism evidence="2 3">
    <name type="scientific">Candidatus Mediterraneibacter faecavium</name>
    <dbReference type="NCBI Taxonomy" id="2838668"/>
    <lineage>
        <taxon>Bacteria</taxon>
        <taxon>Bacillati</taxon>
        <taxon>Bacillota</taxon>
        <taxon>Clostridia</taxon>
        <taxon>Lachnospirales</taxon>
        <taxon>Lachnospiraceae</taxon>
        <taxon>Mediterraneibacter</taxon>
    </lineage>
</organism>
<dbReference type="InterPro" id="IPR025641">
    <property type="entry name" value="DUF4340"/>
</dbReference>
<dbReference type="EMBL" id="DWVY01000066">
    <property type="protein sequence ID" value="HJC75856.1"/>
    <property type="molecule type" value="Genomic_DNA"/>
</dbReference>
<reference evidence="2" key="2">
    <citation type="submission" date="2021-04" db="EMBL/GenBank/DDBJ databases">
        <authorList>
            <person name="Gilroy R."/>
        </authorList>
    </citation>
    <scope>NUCLEOTIDE SEQUENCE</scope>
    <source>
        <strain evidence="2">CHK196-7946</strain>
    </source>
</reference>
<evidence type="ECO:0000313" key="2">
    <source>
        <dbReference type="EMBL" id="HJC75856.1"/>
    </source>
</evidence>
<accession>A0A9D2QB29</accession>
<reference evidence="2" key="1">
    <citation type="journal article" date="2021" name="PeerJ">
        <title>Extensive microbial diversity within the chicken gut microbiome revealed by metagenomics and culture.</title>
        <authorList>
            <person name="Gilroy R."/>
            <person name="Ravi A."/>
            <person name="Getino M."/>
            <person name="Pursley I."/>
            <person name="Horton D.L."/>
            <person name="Alikhan N.F."/>
            <person name="Baker D."/>
            <person name="Gharbi K."/>
            <person name="Hall N."/>
            <person name="Watson M."/>
            <person name="Adriaenssens E.M."/>
            <person name="Foster-Nyarko E."/>
            <person name="Jarju S."/>
            <person name="Secka A."/>
            <person name="Antonio M."/>
            <person name="Oren A."/>
            <person name="Chaudhuri R.R."/>
            <person name="La Ragione R."/>
            <person name="Hildebrand F."/>
            <person name="Pallen M.J."/>
        </authorList>
    </citation>
    <scope>NUCLEOTIDE SEQUENCE</scope>
    <source>
        <strain evidence="2">CHK196-7946</strain>
    </source>
</reference>
<dbReference type="AlphaFoldDB" id="A0A9D2QB29"/>
<sequence>MRKKNKGILILAIALVLLLAVYFGLRAWNAGQEEKEAAEQEAATVHVTDTSADDIVSLKFDVGNGDLEFSKEDDQWYYTPDKDFPLKQSYPEDMAEAVGSVTADRELTDGDPTDAYGLDDPVYTIEYTDTDGNTTELLFGDMTGDDYYVMLSGSDTVYTVSSSVIDPLDHALDDMAQLDDYPSIGSGNLVKEVISQNGETTTYDSEDEDQAEDIAAVAGGLGAVTLSEAADYSVEDKDLGMYGLDADSRITVEATYTQDDEEQMLTLYIGNEDGNGNRYVMLNDSRIVYLISDEICDNILNA</sequence>
<feature type="domain" description="DUF4340" evidence="1">
    <location>
        <begin position="76"/>
        <end position="176"/>
    </location>
</feature>
<evidence type="ECO:0000259" key="1">
    <source>
        <dbReference type="Pfam" id="PF14238"/>
    </source>
</evidence>
<protein>
    <submittedName>
        <fullName evidence="2">DUF4340 domain-containing protein</fullName>
    </submittedName>
</protein>
<name>A0A9D2QB29_9FIRM</name>
<evidence type="ECO:0000313" key="3">
    <source>
        <dbReference type="Proteomes" id="UP000823902"/>
    </source>
</evidence>